<dbReference type="EMBL" id="LHZU01000119">
    <property type="protein sequence ID" value="KXV60130.1"/>
    <property type="molecule type" value="Genomic_DNA"/>
</dbReference>
<feature type="chain" id="PRO_5007556292" evidence="1">
    <location>
        <begin position="33"/>
        <end position="185"/>
    </location>
</feature>
<evidence type="ECO:0000256" key="1">
    <source>
        <dbReference type="SAM" id="SignalP"/>
    </source>
</evidence>
<evidence type="ECO:0000259" key="2">
    <source>
        <dbReference type="PROSITE" id="PS51502"/>
    </source>
</evidence>
<dbReference type="RefSeq" id="WP_248845940.1">
    <property type="nucleotide sequence ID" value="NZ_LHZU01000119.1"/>
</dbReference>
<evidence type="ECO:0000313" key="3">
    <source>
        <dbReference type="EMBL" id="KXV60130.1"/>
    </source>
</evidence>
<proteinExistence type="predicted"/>
<dbReference type="AlphaFoldDB" id="A0A149U428"/>
<feature type="domain" description="Stress-response A/B barrel" evidence="2">
    <location>
        <begin position="67"/>
        <end position="177"/>
    </location>
</feature>
<comment type="caution">
    <text evidence="3">The sequence shown here is derived from an EMBL/GenBank/DDBJ whole genome shotgun (WGS) entry which is preliminary data.</text>
</comment>
<dbReference type="Proteomes" id="UP000075360">
    <property type="component" value="Unassembled WGS sequence"/>
</dbReference>
<protein>
    <submittedName>
        <fullName evidence="3">Stress responsive protein</fullName>
    </submittedName>
</protein>
<dbReference type="Pfam" id="PF07876">
    <property type="entry name" value="Dabb"/>
    <property type="match status" value="1"/>
</dbReference>
<gene>
    <name evidence="3" type="ORF">AD948_06285</name>
</gene>
<evidence type="ECO:0000313" key="4">
    <source>
        <dbReference type="Proteomes" id="UP000075360"/>
    </source>
</evidence>
<dbReference type="SUPFAM" id="SSF54909">
    <property type="entry name" value="Dimeric alpha+beta barrel"/>
    <property type="match status" value="1"/>
</dbReference>
<name>A0A149U428_9PROT</name>
<dbReference type="SMART" id="SM00886">
    <property type="entry name" value="Dabb"/>
    <property type="match status" value="1"/>
</dbReference>
<dbReference type="PATRIC" id="fig|446692.4.peg.682"/>
<keyword evidence="1" id="KW-0732">Signal</keyword>
<reference evidence="3 4" key="1">
    <citation type="submission" date="2015-06" db="EMBL/GenBank/DDBJ databases">
        <title>Improved classification and identification of acetic acid bacteria using matrix-assisted laser desorption/ionization time-of-flight mass spectrometry; Gluconobacter nephelii and Gluconobacter uchimurae are later heterotypic synonyms of Gluconobacter japonicus and Gluconobacter oxydans, respectively.</title>
        <authorList>
            <person name="Li L."/>
            <person name="Cleenwerck I."/>
            <person name="De Vuyst L."/>
            <person name="Vandamme P."/>
        </authorList>
    </citation>
    <scope>NUCLEOTIDE SEQUENCE [LARGE SCALE GENOMIC DNA]</scope>
    <source>
        <strain evidence="3 4">LMG 23690</strain>
    </source>
</reference>
<feature type="signal peptide" evidence="1">
    <location>
        <begin position="1"/>
        <end position="32"/>
    </location>
</feature>
<dbReference type="Gene3D" id="3.30.70.100">
    <property type="match status" value="1"/>
</dbReference>
<sequence>MMRCSRMFALSSLMVGALITGVPVVAPHMARAAAVPTLDKAAQAVQALVRQVGEDRFTAPDFRPGVVRHMVMFQFRPETTQAQRQEVTRRFLALAQASRRPDGSAVIQALEAGPQTSGENADLGLDYGYLVTFRSEGDRNYYVGRPIVQGHGHYDPAHDAFKAFAAPYLAKAVVFDFTVRRNGET</sequence>
<accession>A0A149U428</accession>
<dbReference type="InterPro" id="IPR013097">
    <property type="entry name" value="Dabb"/>
</dbReference>
<dbReference type="PROSITE" id="PS51502">
    <property type="entry name" value="S_R_A_B_BARREL"/>
    <property type="match status" value="1"/>
</dbReference>
<dbReference type="InterPro" id="IPR011008">
    <property type="entry name" value="Dimeric_a/b-barrel"/>
</dbReference>
<organism evidence="3 4">
    <name type="scientific">Acetobacter senegalensis</name>
    <dbReference type="NCBI Taxonomy" id="446692"/>
    <lineage>
        <taxon>Bacteria</taxon>
        <taxon>Pseudomonadati</taxon>
        <taxon>Pseudomonadota</taxon>
        <taxon>Alphaproteobacteria</taxon>
        <taxon>Acetobacterales</taxon>
        <taxon>Acetobacteraceae</taxon>
        <taxon>Acetobacter</taxon>
    </lineage>
</organism>